<dbReference type="InterPro" id="IPR017452">
    <property type="entry name" value="GPCR_Rhodpsn_7TM"/>
</dbReference>
<evidence type="ECO:0000313" key="11">
    <source>
        <dbReference type="Proteomes" id="UP001652625"/>
    </source>
</evidence>
<feature type="transmembrane region" description="Helical" evidence="9">
    <location>
        <begin position="125"/>
        <end position="145"/>
    </location>
</feature>
<evidence type="ECO:0000256" key="2">
    <source>
        <dbReference type="ARBA" id="ARBA00022475"/>
    </source>
</evidence>
<proteinExistence type="predicted"/>
<name>A0ABM4DG86_HYDVU</name>
<evidence type="ECO:0000313" key="13">
    <source>
        <dbReference type="RefSeq" id="XP_065673460.1"/>
    </source>
</evidence>
<dbReference type="RefSeq" id="XP_065673459.1">
    <property type="nucleotide sequence ID" value="XM_065817387.1"/>
</dbReference>
<feature type="domain" description="G-protein coupled receptors family 1 profile" evidence="10">
    <location>
        <begin position="24"/>
        <end position="293"/>
    </location>
</feature>
<evidence type="ECO:0000256" key="8">
    <source>
        <dbReference type="ARBA" id="ARBA00023224"/>
    </source>
</evidence>
<keyword evidence="7 12" id="KW-0675">Receptor</keyword>
<evidence type="ECO:0000256" key="3">
    <source>
        <dbReference type="ARBA" id="ARBA00022692"/>
    </source>
</evidence>
<keyword evidence="8" id="KW-0807">Transducer</keyword>
<sequence>MEGMSRKLIRIVILIILAVLISVINTICLQIILASKRLLRSPTTLLITNFIAIHLIQGVVVLPLYALTQHFRKVVWLHDSYQFMYKLTFYGNCLAVLLLSIDRLLAIKLLTSYFVTVTKSRVKKLIIVCWTYVFVLCLIPFFPSQKSNTALDKMLLIKYNYNAPQVWSIFMLILNTLIPYVVVIGIYVVINQKIHKLVKSSIKRSSVSDKRTSSHDPSHNKESRNALQTTLLVLKLLLCSAITWFPKAVYVVIRCFYPSHLSQDVYGSGFERNILFSVNFVSILNALIAPLIYFFYHKGHRLRFKSIMTFCSGHNGVDPNYWHSSQIR</sequence>
<dbReference type="Pfam" id="PF00001">
    <property type="entry name" value="7tm_1"/>
    <property type="match status" value="1"/>
</dbReference>
<gene>
    <name evidence="12 13" type="primary">LOC105844387</name>
</gene>
<feature type="transmembrane region" description="Helical" evidence="9">
    <location>
        <begin position="165"/>
        <end position="190"/>
    </location>
</feature>
<feature type="transmembrane region" description="Helical" evidence="9">
    <location>
        <begin position="45"/>
        <end position="67"/>
    </location>
</feature>
<evidence type="ECO:0000256" key="9">
    <source>
        <dbReference type="SAM" id="Phobius"/>
    </source>
</evidence>
<dbReference type="PANTHER" id="PTHR24249:SF372">
    <property type="entry name" value="G-PROTEIN COUPLED RECEPTORS FAMILY 1 PROFILE DOMAIN-CONTAINING PROTEIN"/>
    <property type="match status" value="1"/>
</dbReference>
<dbReference type="PROSITE" id="PS50262">
    <property type="entry name" value="G_PROTEIN_RECEP_F1_2"/>
    <property type="match status" value="1"/>
</dbReference>
<feature type="transmembrane region" description="Helical" evidence="9">
    <location>
        <begin position="273"/>
        <end position="296"/>
    </location>
</feature>
<evidence type="ECO:0000256" key="5">
    <source>
        <dbReference type="ARBA" id="ARBA00023040"/>
    </source>
</evidence>
<keyword evidence="2" id="KW-1003">Cell membrane</keyword>
<dbReference type="Proteomes" id="UP001652625">
    <property type="component" value="Chromosome 14"/>
</dbReference>
<dbReference type="InterPro" id="IPR000276">
    <property type="entry name" value="GPCR_Rhodpsn"/>
</dbReference>
<dbReference type="SUPFAM" id="SSF81321">
    <property type="entry name" value="Family A G protein-coupled receptor-like"/>
    <property type="match status" value="1"/>
</dbReference>
<dbReference type="PANTHER" id="PTHR24249">
    <property type="entry name" value="HISTAMINE RECEPTOR-RELATED G-PROTEIN COUPLED RECEPTOR"/>
    <property type="match status" value="1"/>
</dbReference>
<keyword evidence="6 9" id="KW-0472">Membrane</keyword>
<dbReference type="PRINTS" id="PR00237">
    <property type="entry name" value="GPCRRHODOPSN"/>
</dbReference>
<comment type="subcellular location">
    <subcellularLocation>
        <location evidence="1">Cell membrane</location>
        <topology evidence="1">Multi-pass membrane protein</topology>
    </subcellularLocation>
</comment>
<accession>A0ABM4DG86</accession>
<feature type="transmembrane region" description="Helical" evidence="9">
    <location>
        <begin position="12"/>
        <end position="33"/>
    </location>
</feature>
<keyword evidence="4 9" id="KW-1133">Transmembrane helix</keyword>
<keyword evidence="11" id="KW-1185">Reference proteome</keyword>
<evidence type="ECO:0000256" key="1">
    <source>
        <dbReference type="ARBA" id="ARBA00004651"/>
    </source>
</evidence>
<evidence type="ECO:0000313" key="12">
    <source>
        <dbReference type="RefSeq" id="XP_065673459.1"/>
    </source>
</evidence>
<evidence type="ECO:0000259" key="10">
    <source>
        <dbReference type="PROSITE" id="PS50262"/>
    </source>
</evidence>
<evidence type="ECO:0000256" key="7">
    <source>
        <dbReference type="ARBA" id="ARBA00023170"/>
    </source>
</evidence>
<feature type="transmembrane region" description="Helical" evidence="9">
    <location>
        <begin position="231"/>
        <end position="253"/>
    </location>
</feature>
<dbReference type="RefSeq" id="XP_065673460.1">
    <property type="nucleotide sequence ID" value="XM_065817388.1"/>
</dbReference>
<dbReference type="InterPro" id="IPR050569">
    <property type="entry name" value="TAAR"/>
</dbReference>
<evidence type="ECO:0000256" key="6">
    <source>
        <dbReference type="ARBA" id="ARBA00023136"/>
    </source>
</evidence>
<keyword evidence="5" id="KW-0297">G-protein coupled receptor</keyword>
<dbReference type="Gene3D" id="1.20.1070.10">
    <property type="entry name" value="Rhodopsin 7-helix transmembrane proteins"/>
    <property type="match status" value="1"/>
</dbReference>
<dbReference type="CDD" id="cd00637">
    <property type="entry name" value="7tm_classA_rhodopsin-like"/>
    <property type="match status" value="1"/>
</dbReference>
<evidence type="ECO:0000256" key="4">
    <source>
        <dbReference type="ARBA" id="ARBA00022989"/>
    </source>
</evidence>
<dbReference type="GeneID" id="105844387"/>
<reference evidence="12 13" key="1">
    <citation type="submission" date="2025-05" db="UniProtKB">
        <authorList>
            <consortium name="RefSeq"/>
        </authorList>
    </citation>
    <scope>IDENTIFICATION</scope>
</reference>
<protein>
    <submittedName>
        <fullName evidence="12 13">Psychosine receptor</fullName>
    </submittedName>
</protein>
<organism evidence="11 12">
    <name type="scientific">Hydra vulgaris</name>
    <name type="common">Hydra</name>
    <name type="synonym">Hydra attenuata</name>
    <dbReference type="NCBI Taxonomy" id="6087"/>
    <lineage>
        <taxon>Eukaryota</taxon>
        <taxon>Metazoa</taxon>
        <taxon>Cnidaria</taxon>
        <taxon>Hydrozoa</taxon>
        <taxon>Hydroidolina</taxon>
        <taxon>Anthoathecata</taxon>
        <taxon>Aplanulata</taxon>
        <taxon>Hydridae</taxon>
        <taxon>Hydra</taxon>
    </lineage>
</organism>
<keyword evidence="3 9" id="KW-0812">Transmembrane</keyword>